<sequence length="209" mass="24877">MSQESETEIVSTTESMMSENNYNDLELSELFNELKESTTKVETETDEFTKLKNRVDNLPKITSNLEKTLQTKTKDVVKINDPIVIKQKKEEETDSGKEWFNMKQPELTDSIKRDMLIIKNRSALDPKRHYKKEKWEIPKFFHMGTIIEGNTEFYTRLNKKQRGKNLVDEILHDDDSQKYFKRRYNEIQQQKVSGGKNHFKKVKSMRKKF</sequence>
<evidence type="ECO:0000313" key="2">
    <source>
        <dbReference type="Proteomes" id="UP001152531"/>
    </source>
</evidence>
<dbReference type="EMBL" id="CALSDN010000007">
    <property type="protein sequence ID" value="CAH6721947.1"/>
    <property type="molecule type" value="Genomic_DNA"/>
</dbReference>
<proteinExistence type="predicted"/>
<keyword evidence="2" id="KW-1185">Reference proteome</keyword>
<dbReference type="Proteomes" id="UP001152531">
    <property type="component" value="Unassembled WGS sequence"/>
</dbReference>
<organism evidence="1 2">
    <name type="scientific">[Candida] jaroonii</name>
    <dbReference type="NCBI Taxonomy" id="467808"/>
    <lineage>
        <taxon>Eukaryota</taxon>
        <taxon>Fungi</taxon>
        <taxon>Dikarya</taxon>
        <taxon>Ascomycota</taxon>
        <taxon>Saccharomycotina</taxon>
        <taxon>Pichiomycetes</taxon>
        <taxon>Debaryomycetaceae</taxon>
        <taxon>Yamadazyma</taxon>
    </lineage>
</organism>
<evidence type="ECO:0000313" key="1">
    <source>
        <dbReference type="EMBL" id="CAH6721947.1"/>
    </source>
</evidence>
<accession>A0ACA9YAE9</accession>
<name>A0ACA9YAE9_9ASCO</name>
<comment type="caution">
    <text evidence="1">The sequence shown here is derived from an EMBL/GenBank/DDBJ whole genome shotgun (WGS) entry which is preliminary data.</text>
</comment>
<protein>
    <submittedName>
        <fullName evidence="1">rRNA-processing protein Fcf2p</fullName>
    </submittedName>
</protein>
<gene>
    <name evidence="1" type="ORF">CLIB1444_07S06040</name>
</gene>
<reference evidence="1" key="1">
    <citation type="submission" date="2022-06" db="EMBL/GenBank/DDBJ databases">
        <authorList>
            <person name="Legras J.-L."/>
            <person name="Devillers H."/>
            <person name="Grondin C."/>
        </authorList>
    </citation>
    <scope>NUCLEOTIDE SEQUENCE</scope>
    <source>
        <strain evidence="1">CLIB 1444</strain>
    </source>
</reference>